<comment type="similarity">
    <text evidence="1 4">Belongs to the thiolase-like superfamily. Beta-ketoacyl-ACP synthases family.</text>
</comment>
<dbReference type="PANTHER" id="PTHR11712">
    <property type="entry name" value="POLYKETIDE SYNTHASE-RELATED"/>
    <property type="match status" value="1"/>
</dbReference>
<gene>
    <name evidence="6" type="ORF">PROPJV5_1353</name>
</gene>
<dbReference type="Gene3D" id="3.40.47.10">
    <property type="match status" value="2"/>
</dbReference>
<dbReference type="EMBL" id="OMOH01000004">
    <property type="protein sequence ID" value="SPF68358.1"/>
    <property type="molecule type" value="Genomic_DNA"/>
</dbReference>
<proteinExistence type="inferred from homology"/>
<organism evidence="6 7">
    <name type="scientific">Propionibacterium ruminifibrarum</name>
    <dbReference type="NCBI Taxonomy" id="1962131"/>
    <lineage>
        <taxon>Bacteria</taxon>
        <taxon>Bacillati</taxon>
        <taxon>Actinomycetota</taxon>
        <taxon>Actinomycetes</taxon>
        <taxon>Propionibacteriales</taxon>
        <taxon>Propionibacteriaceae</taxon>
        <taxon>Propionibacterium</taxon>
    </lineage>
</organism>
<dbReference type="GO" id="GO:0004315">
    <property type="term" value="F:3-oxoacyl-[acyl-carrier-protein] synthase activity"/>
    <property type="evidence" value="ECO:0007669"/>
    <property type="project" value="TreeGrafter"/>
</dbReference>
<dbReference type="OrthoDB" id="416758at2"/>
<dbReference type="InterPro" id="IPR016039">
    <property type="entry name" value="Thiolase-like"/>
</dbReference>
<dbReference type="PROSITE" id="PS52004">
    <property type="entry name" value="KS3_2"/>
    <property type="match status" value="1"/>
</dbReference>
<sequence>MRNGRTFITQIAIATSQGTSTEEVWDAVVKGRTTFSTLEDCEGRQILFGDLDTERMAVGLTERIKIQTDPITQAALALSDQLLSGDNSEVLDHRDEIGVQLGNNYGGLSFAQRELTNLSENGPGAVSPYQSFAWFYSVNTGQISVRHKLKGPSGTVATEACSGIDALSLANYEILSGTDFMITGAIDGTRSPFGIASMYSGTSTLAPETAAEGFAPYSAESIGYVPGAGGALLMLQSERMTPPAQRDIELIGAARGFQSGQSGNVLRDVVERLFTESGVTPFDIGVVYSDAVGVPGVDTRERETLVKIFGDKQPPTTAPKTGFGRLFAGASAVDVALAALTLRNQWIPPLAIRLGGQDPDEHLNLVYGEGRPIQKDTALVLSTGTGGYRSAALLRLNG</sequence>
<keyword evidence="3" id="KW-0012">Acyltransferase</keyword>
<dbReference type="SUPFAM" id="SSF53901">
    <property type="entry name" value="Thiolase-like"/>
    <property type="match status" value="2"/>
</dbReference>
<dbReference type="Pfam" id="PF02801">
    <property type="entry name" value="Ketoacyl-synt_C"/>
    <property type="match status" value="1"/>
</dbReference>
<keyword evidence="2 4" id="KW-0808">Transferase</keyword>
<evidence type="ECO:0000313" key="7">
    <source>
        <dbReference type="Proteomes" id="UP000265962"/>
    </source>
</evidence>
<dbReference type="InterPro" id="IPR000794">
    <property type="entry name" value="Beta-ketoacyl_synthase"/>
</dbReference>
<keyword evidence="7" id="KW-1185">Reference proteome</keyword>
<dbReference type="PANTHER" id="PTHR11712:SF322">
    <property type="entry name" value="POLYKETIDE BETA-KETOACYL SYNTHASE 2-RELATED"/>
    <property type="match status" value="1"/>
</dbReference>
<dbReference type="Proteomes" id="UP000265962">
    <property type="component" value="Unassembled WGS sequence"/>
</dbReference>
<feature type="domain" description="Ketosynthase family 3 (KS3)" evidence="5">
    <location>
        <begin position="1"/>
        <end position="396"/>
    </location>
</feature>
<name>A0A375I540_9ACTN</name>
<dbReference type="RefSeq" id="WP_119715517.1">
    <property type="nucleotide sequence ID" value="NZ_OMOH01000004.1"/>
</dbReference>
<dbReference type="Pfam" id="PF00109">
    <property type="entry name" value="ketoacyl-synt"/>
    <property type="match status" value="1"/>
</dbReference>
<protein>
    <submittedName>
        <fullName evidence="6">Beta-ketoacyl synthase, N-terminal domain</fullName>
    </submittedName>
</protein>
<dbReference type="InterPro" id="IPR014031">
    <property type="entry name" value="Ketoacyl_synth_C"/>
</dbReference>
<evidence type="ECO:0000256" key="1">
    <source>
        <dbReference type="ARBA" id="ARBA00008467"/>
    </source>
</evidence>
<evidence type="ECO:0000259" key="5">
    <source>
        <dbReference type="PROSITE" id="PS52004"/>
    </source>
</evidence>
<dbReference type="AlphaFoldDB" id="A0A375I540"/>
<reference evidence="7" key="1">
    <citation type="submission" date="2018-02" db="EMBL/GenBank/DDBJ databases">
        <authorList>
            <person name="Hornung B."/>
        </authorList>
    </citation>
    <scope>NUCLEOTIDE SEQUENCE [LARGE SCALE GENOMIC DNA]</scope>
</reference>
<dbReference type="InterPro" id="IPR014030">
    <property type="entry name" value="Ketoacyl_synth_N"/>
</dbReference>
<dbReference type="InterPro" id="IPR020841">
    <property type="entry name" value="PKS_Beta-ketoAc_synthase_dom"/>
</dbReference>
<dbReference type="GO" id="GO:0006633">
    <property type="term" value="P:fatty acid biosynthetic process"/>
    <property type="evidence" value="ECO:0007669"/>
    <property type="project" value="TreeGrafter"/>
</dbReference>
<evidence type="ECO:0000313" key="6">
    <source>
        <dbReference type="EMBL" id="SPF68358.1"/>
    </source>
</evidence>
<evidence type="ECO:0000256" key="4">
    <source>
        <dbReference type="RuleBase" id="RU003694"/>
    </source>
</evidence>
<evidence type="ECO:0000256" key="2">
    <source>
        <dbReference type="ARBA" id="ARBA00022679"/>
    </source>
</evidence>
<accession>A0A375I540</accession>
<evidence type="ECO:0000256" key="3">
    <source>
        <dbReference type="ARBA" id="ARBA00023315"/>
    </source>
</evidence>